<keyword evidence="2 5" id="KW-0378">Hydrolase</keyword>
<evidence type="ECO:0000313" key="6">
    <source>
        <dbReference type="Proteomes" id="UP000191554"/>
    </source>
</evidence>
<dbReference type="GO" id="GO:0016810">
    <property type="term" value="F:hydrolase activity, acting on carbon-nitrogen (but not peptide) bonds"/>
    <property type="evidence" value="ECO:0007669"/>
    <property type="project" value="InterPro"/>
</dbReference>
<dbReference type="Proteomes" id="UP000191554">
    <property type="component" value="Unassembled WGS sequence"/>
</dbReference>
<reference evidence="5 6" key="1">
    <citation type="submission" date="2017-03" db="EMBL/GenBank/DDBJ databases">
        <title>Genome sequence of Clostridium hungatei DSM 14427.</title>
        <authorList>
            <person name="Poehlein A."/>
            <person name="Daniel R."/>
        </authorList>
    </citation>
    <scope>NUCLEOTIDE SEQUENCE [LARGE SCALE GENOMIC DNA]</scope>
    <source>
        <strain evidence="5 6">DSM 14427</strain>
    </source>
</reference>
<accession>A0A1V4SJ91</accession>
<dbReference type="GO" id="GO:0045493">
    <property type="term" value="P:xylan catabolic process"/>
    <property type="evidence" value="ECO:0007669"/>
    <property type="project" value="UniProtKB-KW"/>
</dbReference>
<evidence type="ECO:0000313" key="5">
    <source>
        <dbReference type="EMBL" id="OPX43962.1"/>
    </source>
</evidence>
<dbReference type="Pfam" id="PF01522">
    <property type="entry name" value="Polysacc_deac_1"/>
    <property type="match status" value="1"/>
</dbReference>
<feature type="signal peptide" evidence="3">
    <location>
        <begin position="1"/>
        <end position="27"/>
    </location>
</feature>
<dbReference type="InterPro" id="IPR050248">
    <property type="entry name" value="Polysacc_deacetylase_ArnD"/>
</dbReference>
<dbReference type="SUPFAM" id="SSF88713">
    <property type="entry name" value="Glycoside hydrolase/deacetylase"/>
    <property type="match status" value="1"/>
</dbReference>
<dbReference type="InterPro" id="IPR002509">
    <property type="entry name" value="NODB_dom"/>
</dbReference>
<dbReference type="Gene3D" id="3.20.20.370">
    <property type="entry name" value="Glycoside hydrolase/deacetylase"/>
    <property type="match status" value="1"/>
</dbReference>
<keyword evidence="5" id="KW-0858">Xylan degradation</keyword>
<evidence type="ECO:0000256" key="2">
    <source>
        <dbReference type="ARBA" id="ARBA00022801"/>
    </source>
</evidence>
<keyword evidence="5" id="KW-0624">Polysaccharide degradation</keyword>
<dbReference type="GO" id="GO:0016020">
    <property type="term" value="C:membrane"/>
    <property type="evidence" value="ECO:0007669"/>
    <property type="project" value="TreeGrafter"/>
</dbReference>
<feature type="chain" id="PRO_5012302435" evidence="3">
    <location>
        <begin position="28"/>
        <end position="208"/>
    </location>
</feature>
<proteinExistence type="predicted"/>
<dbReference type="GO" id="GO:0046872">
    <property type="term" value="F:metal ion binding"/>
    <property type="evidence" value="ECO:0007669"/>
    <property type="project" value="UniProtKB-KW"/>
</dbReference>
<dbReference type="GO" id="GO:0016798">
    <property type="term" value="F:hydrolase activity, acting on glycosyl bonds"/>
    <property type="evidence" value="ECO:0007669"/>
    <property type="project" value="UniProtKB-KW"/>
</dbReference>
<organism evidence="5 6">
    <name type="scientific">Ruminiclostridium hungatei</name>
    <name type="common">Clostridium hungatei</name>
    <dbReference type="NCBI Taxonomy" id="48256"/>
    <lineage>
        <taxon>Bacteria</taxon>
        <taxon>Bacillati</taxon>
        <taxon>Bacillota</taxon>
        <taxon>Clostridia</taxon>
        <taxon>Eubacteriales</taxon>
        <taxon>Oscillospiraceae</taxon>
        <taxon>Ruminiclostridium</taxon>
    </lineage>
</organism>
<protein>
    <submittedName>
        <fullName evidence="5">Bifunctional xylanase/xylan deacetylase</fullName>
    </submittedName>
</protein>
<keyword evidence="3" id="KW-0732">Signal</keyword>
<dbReference type="AlphaFoldDB" id="A0A1V4SJ91"/>
<dbReference type="EMBL" id="MZGX01000013">
    <property type="protein sequence ID" value="OPX43962.1"/>
    <property type="molecule type" value="Genomic_DNA"/>
</dbReference>
<dbReference type="OrthoDB" id="9806342at2"/>
<keyword evidence="6" id="KW-1185">Reference proteome</keyword>
<feature type="domain" description="NodB homology" evidence="4">
    <location>
        <begin position="29"/>
        <end position="206"/>
    </location>
</feature>
<evidence type="ECO:0000259" key="4">
    <source>
        <dbReference type="PROSITE" id="PS51677"/>
    </source>
</evidence>
<dbReference type="PANTHER" id="PTHR10587:SF133">
    <property type="entry name" value="CHITIN DEACETYLASE 1-RELATED"/>
    <property type="match status" value="1"/>
</dbReference>
<gene>
    <name evidence="5" type="ORF">CLHUN_22050</name>
</gene>
<dbReference type="STRING" id="48256.CLHUN_22050"/>
<evidence type="ECO:0000256" key="1">
    <source>
        <dbReference type="ARBA" id="ARBA00022723"/>
    </source>
</evidence>
<evidence type="ECO:0000256" key="3">
    <source>
        <dbReference type="SAM" id="SignalP"/>
    </source>
</evidence>
<keyword evidence="5" id="KW-0326">Glycosidase</keyword>
<keyword evidence="5" id="KW-0119">Carbohydrate metabolism</keyword>
<sequence>MKQKRIAVFLSVFMVFTFFLSTVGVQAAGSVYLTFDDGPNNGTSQNMVNTLKNNGVYQATFFVIGQNIASNQTGWNAYKSSGFSIQNHSYTHQHMTSWSYQQVYNDLNKCNQTIQSAGKAKPTKIRLPYLESNSTIQSACSALGLSIVTPTVYSNDWNGATAQQIITNVNNLQAGGNPLFHDWPANTISALPTVIKNLKNRGLGFAQY</sequence>
<name>A0A1V4SJ91_RUMHU</name>
<comment type="caution">
    <text evidence="5">The sequence shown here is derived from an EMBL/GenBank/DDBJ whole genome shotgun (WGS) entry which is preliminary data.</text>
</comment>
<keyword evidence="1" id="KW-0479">Metal-binding</keyword>
<dbReference type="PANTHER" id="PTHR10587">
    <property type="entry name" value="GLYCOSYL TRANSFERASE-RELATED"/>
    <property type="match status" value="1"/>
</dbReference>
<dbReference type="RefSeq" id="WP_080064638.1">
    <property type="nucleotide sequence ID" value="NZ_MZGX01000013.1"/>
</dbReference>
<dbReference type="PROSITE" id="PS51677">
    <property type="entry name" value="NODB"/>
    <property type="match status" value="1"/>
</dbReference>
<dbReference type="InterPro" id="IPR011330">
    <property type="entry name" value="Glyco_hydro/deAcase_b/a-brl"/>
</dbReference>